<proteinExistence type="predicted"/>
<reference evidence="2 3" key="1">
    <citation type="submission" date="2020-07" db="EMBL/GenBank/DDBJ databases">
        <title>Sequencing the genomes of 1000 actinobacteria strains.</title>
        <authorList>
            <person name="Klenk H.-P."/>
        </authorList>
    </citation>
    <scope>NUCLEOTIDE SEQUENCE [LARGE SCALE GENOMIC DNA]</scope>
    <source>
        <strain evidence="2 3">DSM 23737</strain>
    </source>
</reference>
<dbReference type="AlphaFoldDB" id="A0A7W3PP00"/>
<protein>
    <submittedName>
        <fullName evidence="2">Carbohydrate-selective porin OprB</fullName>
    </submittedName>
</protein>
<dbReference type="EMBL" id="JACGWU010000001">
    <property type="protein sequence ID" value="MBA8828723.1"/>
    <property type="molecule type" value="Genomic_DNA"/>
</dbReference>
<feature type="chain" id="PRO_5030986480" evidence="1">
    <location>
        <begin position="35"/>
        <end position="146"/>
    </location>
</feature>
<dbReference type="Proteomes" id="UP000524237">
    <property type="component" value="Unassembled WGS sequence"/>
</dbReference>
<evidence type="ECO:0000313" key="3">
    <source>
        <dbReference type="Proteomes" id="UP000524237"/>
    </source>
</evidence>
<dbReference type="PROSITE" id="PS51257">
    <property type="entry name" value="PROKAR_LIPOPROTEIN"/>
    <property type="match status" value="1"/>
</dbReference>
<keyword evidence="1" id="KW-0732">Signal</keyword>
<comment type="caution">
    <text evidence="2">The sequence shown here is derived from an EMBL/GenBank/DDBJ whole genome shotgun (WGS) entry which is preliminary data.</text>
</comment>
<name>A0A7W3PP00_9MICO</name>
<keyword evidence="3" id="KW-1185">Reference proteome</keyword>
<accession>A0A7W3PP00</accession>
<evidence type="ECO:0000313" key="2">
    <source>
        <dbReference type="EMBL" id="MBA8828723.1"/>
    </source>
</evidence>
<evidence type="ECO:0000256" key="1">
    <source>
        <dbReference type="SAM" id="SignalP"/>
    </source>
</evidence>
<dbReference type="RefSeq" id="WP_182484105.1">
    <property type="nucleotide sequence ID" value="NZ_JACGWU010000001.1"/>
</dbReference>
<organism evidence="2 3">
    <name type="scientific">Alpinimonas psychrophila</name>
    <dbReference type="NCBI Taxonomy" id="748908"/>
    <lineage>
        <taxon>Bacteria</taxon>
        <taxon>Bacillati</taxon>
        <taxon>Actinomycetota</taxon>
        <taxon>Actinomycetes</taxon>
        <taxon>Micrococcales</taxon>
        <taxon>Microbacteriaceae</taxon>
        <taxon>Alpinimonas</taxon>
    </lineage>
</organism>
<sequence>MRSHTLIKPLFATLAVATLALGLTACNQIPSLNAADNAANKTACGAITGPIGEVTSKLTSGDLVALATVASAIPAQVDTALSHVTDGPLTEALTDLKTQVTTLTVGDNSGLAQFLATGTMPDLGGVTGAVAGITARCAILSATPSL</sequence>
<feature type="signal peptide" evidence="1">
    <location>
        <begin position="1"/>
        <end position="34"/>
    </location>
</feature>
<gene>
    <name evidence="2" type="ORF">FB555_000794</name>
</gene>